<protein>
    <submittedName>
        <fullName evidence="4">Acetyltransferase, GNAT</fullName>
    </submittedName>
</protein>
<dbReference type="InterPro" id="IPR000182">
    <property type="entry name" value="GNAT_dom"/>
</dbReference>
<evidence type="ECO:0000313" key="5">
    <source>
        <dbReference type="Proteomes" id="UP001165079"/>
    </source>
</evidence>
<evidence type="ECO:0000256" key="1">
    <source>
        <dbReference type="ARBA" id="ARBA00022679"/>
    </source>
</evidence>
<dbReference type="CDD" id="cd04301">
    <property type="entry name" value="NAT_SF"/>
    <property type="match status" value="2"/>
</dbReference>
<name>A0A9W6SN86_9ACTN</name>
<evidence type="ECO:0000259" key="3">
    <source>
        <dbReference type="PROSITE" id="PS51186"/>
    </source>
</evidence>
<organism evidence="4 5">
    <name type="scientific">Actinorhabdospora filicis</name>
    <dbReference type="NCBI Taxonomy" id="1785913"/>
    <lineage>
        <taxon>Bacteria</taxon>
        <taxon>Bacillati</taxon>
        <taxon>Actinomycetota</taxon>
        <taxon>Actinomycetes</taxon>
        <taxon>Micromonosporales</taxon>
        <taxon>Micromonosporaceae</taxon>
        <taxon>Actinorhabdospora</taxon>
    </lineage>
</organism>
<accession>A0A9W6SN86</accession>
<feature type="domain" description="N-acetyltransferase" evidence="3">
    <location>
        <begin position="154"/>
        <end position="296"/>
    </location>
</feature>
<dbReference type="PROSITE" id="PS51186">
    <property type="entry name" value="GNAT"/>
    <property type="match status" value="2"/>
</dbReference>
<evidence type="ECO:0000313" key="4">
    <source>
        <dbReference type="EMBL" id="GLZ79021.1"/>
    </source>
</evidence>
<dbReference type="EMBL" id="BSTX01000002">
    <property type="protein sequence ID" value="GLZ79021.1"/>
    <property type="molecule type" value="Genomic_DNA"/>
</dbReference>
<gene>
    <name evidence="4" type="ORF">Afil01_38280</name>
</gene>
<dbReference type="AlphaFoldDB" id="A0A9W6SN86"/>
<dbReference type="InterPro" id="IPR050832">
    <property type="entry name" value="Bact_Acetyltransf"/>
</dbReference>
<dbReference type="Pfam" id="PF00583">
    <property type="entry name" value="Acetyltransf_1"/>
    <property type="match status" value="1"/>
</dbReference>
<keyword evidence="1" id="KW-0808">Transferase</keyword>
<keyword evidence="5" id="KW-1185">Reference proteome</keyword>
<evidence type="ECO:0000256" key="2">
    <source>
        <dbReference type="ARBA" id="ARBA00023315"/>
    </source>
</evidence>
<sequence length="296" mass="31686">MIKLPPRYTHRPATTDDIPAVTALADARERHFHGLPHADPGDVAATFARPALDPATRTLLVHGPDGDLAAWAWAERRGEIHVHPAHTGHGLGTALLDWAEGLTAPGRFVQSVTDADTAAVEILTARGYTRLATAWLLEIGLDGGVDVPEVPGGVTVRPFADGDGPGAHTLMEDAFAAFQPRRKDYAEWAEGTVARETFAPWASPIAFENGEPVGAVVSLDVPGSGEGYIERVAVREDRRGRGIARLLLRHAFAAFAARGLSACTLWTHSETGALALYERVGMRVRRSATVHARDLA</sequence>
<dbReference type="SUPFAM" id="SSF55729">
    <property type="entry name" value="Acyl-CoA N-acyltransferases (Nat)"/>
    <property type="match status" value="2"/>
</dbReference>
<comment type="caution">
    <text evidence="4">The sequence shown here is derived from an EMBL/GenBank/DDBJ whole genome shotgun (WGS) entry which is preliminary data.</text>
</comment>
<dbReference type="PANTHER" id="PTHR43877">
    <property type="entry name" value="AMINOALKYLPHOSPHONATE N-ACETYLTRANSFERASE-RELATED-RELATED"/>
    <property type="match status" value="1"/>
</dbReference>
<dbReference type="GO" id="GO:0016747">
    <property type="term" value="F:acyltransferase activity, transferring groups other than amino-acyl groups"/>
    <property type="evidence" value="ECO:0007669"/>
    <property type="project" value="InterPro"/>
</dbReference>
<dbReference type="InterPro" id="IPR016181">
    <property type="entry name" value="Acyl_CoA_acyltransferase"/>
</dbReference>
<proteinExistence type="predicted"/>
<dbReference type="RefSeq" id="WP_285664149.1">
    <property type="nucleotide sequence ID" value="NZ_BSTX01000002.1"/>
</dbReference>
<reference evidence="4" key="1">
    <citation type="submission" date="2023-03" db="EMBL/GenBank/DDBJ databases">
        <title>Actinorhabdospora filicis NBRC 111898.</title>
        <authorList>
            <person name="Ichikawa N."/>
            <person name="Sato H."/>
            <person name="Tonouchi N."/>
        </authorList>
    </citation>
    <scope>NUCLEOTIDE SEQUENCE</scope>
    <source>
        <strain evidence="4">NBRC 111898</strain>
    </source>
</reference>
<dbReference type="Gene3D" id="3.40.630.30">
    <property type="match status" value="1"/>
</dbReference>
<feature type="domain" description="N-acetyltransferase" evidence="3">
    <location>
        <begin position="8"/>
        <end position="142"/>
    </location>
</feature>
<keyword evidence="2" id="KW-0012">Acyltransferase</keyword>
<dbReference type="Proteomes" id="UP001165079">
    <property type="component" value="Unassembled WGS sequence"/>
</dbReference>